<dbReference type="EMBL" id="AGCA01000486">
    <property type="protein sequence ID" value="EGY28000.1"/>
    <property type="molecule type" value="Genomic_DNA"/>
</dbReference>
<evidence type="ECO:0000313" key="1">
    <source>
        <dbReference type="EMBL" id="EGY28000.1"/>
    </source>
</evidence>
<dbReference type="AlphaFoldDB" id="G2H1Y9"/>
<name>G2H1Y9_9ENTR</name>
<evidence type="ECO:0000313" key="2">
    <source>
        <dbReference type="Proteomes" id="UP000004116"/>
    </source>
</evidence>
<dbReference type="Gene3D" id="3.30.420.40">
    <property type="match status" value="1"/>
</dbReference>
<reference evidence="1 2" key="1">
    <citation type="journal article" date="2012" name="Genome Res.">
        <title>Genomic basis of endosymbiont-conferred protection against an insect parasitoid.</title>
        <authorList>
            <person name="Hansen A.K."/>
            <person name="Vorburger C."/>
            <person name="Moran N.A."/>
        </authorList>
    </citation>
    <scope>NUCLEOTIDE SEQUENCE [LARGE SCALE GENOMIC DNA]</scope>
    <source>
        <strain evidence="2">R5.15</strain>
    </source>
</reference>
<keyword evidence="2" id="KW-1185">Reference proteome</keyword>
<accession>G2H1Y9</accession>
<gene>
    <name evidence="1" type="ORF">Rin_00020860</name>
</gene>
<proteinExistence type="predicted"/>
<organism evidence="1 2">
    <name type="scientific">Candidatus Regiella insecticola 5.15</name>
    <dbReference type="NCBI Taxonomy" id="1005043"/>
    <lineage>
        <taxon>Bacteria</taxon>
        <taxon>Pseudomonadati</taxon>
        <taxon>Pseudomonadota</taxon>
        <taxon>Gammaproteobacteria</taxon>
        <taxon>Enterobacterales</taxon>
        <taxon>Enterobacteriaceae</taxon>
        <taxon>aphid secondary symbionts</taxon>
        <taxon>Candidatus Regiella</taxon>
    </lineage>
</organism>
<comment type="caution">
    <text evidence="1">The sequence shown here is derived from an EMBL/GenBank/DDBJ whole genome shotgun (WGS) entry which is preliminary data.</text>
</comment>
<feature type="non-terminal residue" evidence="1">
    <location>
        <position position="89"/>
    </location>
</feature>
<sequence>MYSQLWQVGLDIQMNFIRALAVTRRRYGWQLRYWWQQALPSGILQAGNLQQPEALSERLCLLRKQLPQNISLRIALPAQRILWLRCYKL</sequence>
<dbReference type="Proteomes" id="UP000004116">
    <property type="component" value="Unassembled WGS sequence"/>
</dbReference>
<protein>
    <submittedName>
        <fullName evidence="1">Uncharacterized protein</fullName>
    </submittedName>
</protein>